<evidence type="ECO:0000313" key="6">
    <source>
        <dbReference type="Proteomes" id="UP000038010"/>
    </source>
</evidence>
<dbReference type="GO" id="GO:0031380">
    <property type="term" value="C:nuclear RNA-directed RNA polymerase complex"/>
    <property type="evidence" value="ECO:0007669"/>
    <property type="project" value="TreeGrafter"/>
</dbReference>
<keyword evidence="1" id="KW-0547">Nucleotide-binding</keyword>
<keyword evidence="6" id="KW-1185">Reference proteome</keyword>
<dbReference type="InterPro" id="IPR047187">
    <property type="entry name" value="SF1_C_Upf1"/>
</dbReference>
<dbReference type="SUPFAM" id="SSF52540">
    <property type="entry name" value="P-loop containing nucleoside triphosphate hydrolases"/>
    <property type="match status" value="1"/>
</dbReference>
<reference evidence="5 6" key="1">
    <citation type="submission" date="2015-06" db="EMBL/GenBank/DDBJ databases">
        <title>Draft genome of the ant-associated black yeast Phialophora attae CBS 131958.</title>
        <authorList>
            <person name="Moreno L.F."/>
            <person name="Stielow B.J."/>
            <person name="de Hoog S."/>
            <person name="Vicente V.A."/>
            <person name="Weiss V.A."/>
            <person name="de Vries M."/>
            <person name="Cruz L.M."/>
            <person name="Souza E.M."/>
        </authorList>
    </citation>
    <scope>NUCLEOTIDE SEQUENCE [LARGE SCALE GENOMIC DNA]</scope>
    <source>
        <strain evidence="5 6">CBS 131958</strain>
    </source>
</reference>
<keyword evidence="1" id="KW-0347">Helicase</keyword>
<evidence type="ECO:0000259" key="4">
    <source>
        <dbReference type="Pfam" id="PF13087"/>
    </source>
</evidence>
<organism evidence="5 6">
    <name type="scientific">Cyphellophora attinorum</name>
    <dbReference type="NCBI Taxonomy" id="1664694"/>
    <lineage>
        <taxon>Eukaryota</taxon>
        <taxon>Fungi</taxon>
        <taxon>Dikarya</taxon>
        <taxon>Ascomycota</taxon>
        <taxon>Pezizomycotina</taxon>
        <taxon>Eurotiomycetes</taxon>
        <taxon>Chaetothyriomycetidae</taxon>
        <taxon>Chaetothyriales</taxon>
        <taxon>Cyphellophoraceae</taxon>
        <taxon>Cyphellophora</taxon>
    </lineage>
</organism>
<dbReference type="EMBL" id="LFJN01000035">
    <property type="protein sequence ID" value="KPI35941.1"/>
    <property type="molecule type" value="Genomic_DNA"/>
</dbReference>
<dbReference type="CDD" id="cd18808">
    <property type="entry name" value="SF1_C_Upf1"/>
    <property type="match status" value="1"/>
</dbReference>
<dbReference type="PANTHER" id="PTHR10887:SF341">
    <property type="entry name" value="NFX1-TYPE ZINC FINGER-CONTAINING PROTEIN 1"/>
    <property type="match status" value="1"/>
</dbReference>
<dbReference type="InterPro" id="IPR041679">
    <property type="entry name" value="DNA2/NAM7-like_C"/>
</dbReference>
<evidence type="ECO:0000256" key="2">
    <source>
        <dbReference type="SAM" id="MobiDB-lite"/>
    </source>
</evidence>
<evidence type="ECO:0000259" key="3">
    <source>
        <dbReference type="Pfam" id="PF13086"/>
    </source>
</evidence>
<dbReference type="STRING" id="1664694.A0A0N0NIK5"/>
<feature type="domain" description="DNA2/NAM7 helicase-like C-terminal" evidence="4">
    <location>
        <begin position="773"/>
        <end position="895"/>
    </location>
</feature>
<dbReference type="PANTHER" id="PTHR10887">
    <property type="entry name" value="DNA2/NAM7 HELICASE FAMILY"/>
    <property type="match status" value="1"/>
</dbReference>
<keyword evidence="1" id="KW-0067">ATP-binding</keyword>
<proteinExistence type="predicted"/>
<dbReference type="AlphaFoldDB" id="A0A0N0NIK5"/>
<feature type="compositionally biased region" description="Basic and acidic residues" evidence="2">
    <location>
        <begin position="1183"/>
        <end position="1208"/>
    </location>
</feature>
<feature type="compositionally biased region" description="Low complexity" evidence="2">
    <location>
        <begin position="1086"/>
        <end position="1099"/>
    </location>
</feature>
<dbReference type="InterPro" id="IPR045055">
    <property type="entry name" value="DNA2/NAM7-like"/>
</dbReference>
<dbReference type="OrthoDB" id="2423195at2759"/>
<dbReference type="RefSeq" id="XP_017995904.1">
    <property type="nucleotide sequence ID" value="XM_018139283.1"/>
</dbReference>
<feature type="compositionally biased region" description="Polar residues" evidence="2">
    <location>
        <begin position="1211"/>
        <end position="1225"/>
    </location>
</feature>
<feature type="region of interest" description="Disordered" evidence="2">
    <location>
        <begin position="1064"/>
        <end position="1104"/>
    </location>
</feature>
<feature type="compositionally biased region" description="Basic and acidic residues" evidence="2">
    <location>
        <begin position="1145"/>
        <end position="1168"/>
    </location>
</feature>
<dbReference type="InterPro" id="IPR027417">
    <property type="entry name" value="P-loop_NTPase"/>
</dbReference>
<evidence type="ECO:0000256" key="1">
    <source>
        <dbReference type="ARBA" id="ARBA00022806"/>
    </source>
</evidence>
<dbReference type="Pfam" id="PF13087">
    <property type="entry name" value="AAA_12"/>
    <property type="match status" value="1"/>
</dbReference>
<dbReference type="CDD" id="cd06008">
    <property type="entry name" value="NF-X1-zinc-finger"/>
    <property type="match status" value="1"/>
</dbReference>
<dbReference type="GO" id="GO:0031048">
    <property type="term" value="P:regulatory ncRNA-mediated heterochromatin formation"/>
    <property type="evidence" value="ECO:0007669"/>
    <property type="project" value="TreeGrafter"/>
</dbReference>
<feature type="region of interest" description="Disordered" evidence="2">
    <location>
        <begin position="1183"/>
        <end position="1231"/>
    </location>
</feature>
<evidence type="ECO:0000313" key="5">
    <source>
        <dbReference type="EMBL" id="KPI35941.1"/>
    </source>
</evidence>
<keyword evidence="1" id="KW-0378">Hydrolase</keyword>
<sequence length="1271" mass="140807">MDSIRAKFSKRVCPEKYDSDNILSLEPQCYNQVAFYDSFDGPQPQHDNDHVQYELITILPTMDEILAAYKRVYQPKKDYGSPNPHSVGMLRHLDLMFRQLRQESIHPIKDICYVAAQMAFVPPSHQPSTSQQVPAGTLPLGENMSLDTAAGRTETFIADVRNPATKDAFDSAVRETYMGNRFFLYEGARVEELQAHERNAINVRLSFNCPEYLRGGRLFKSNRLQNGFMMALLCHNNIKHELEVFYFSIHLRQSTVSMDCRGGNGQKAAILCTLIPESTKDDVLELARYAQNLEPGMEFCLVEFPRLMHHGFYHCLKRLQQLSVVGPRGDVAFRDYVAPSRSPEELSQARLTHALAGTRSIQDVRPPRYARDPGFSFDLSSIFEGRKTSFSLQDLSKVTSLDSEALDFEQDKAFRYCLTNEFAFVQGPPGTGKTYLGLRLAQVLLASRPSKPILVVCLTNHALDNFLSGLIGAGVKDIVRVESGSKEEWTAPLNLRMKARKARNSPRETAAKSMAARKRKQAYTNINDWCCNVSAQLCHVPSLSPSDDVGSAMEGPINKIRTNDMLGSVGGKPRPADPEAAARSLAEDVDSHNEASKITQTVRENVDVRVLSSASIIAMTTTACANRWDVLRRVGVEVVIFEEAAEVMEPHTLCALLPSLQHAISIGDPKQLRPEVSDQCLTLEKCPDHRLDESLFERMVSPVDPSAARLCYEHLGLQRRMHPDIAELSRLTYPFLRDHESTKDHEPTFGINERSFGGIMMFRSAKRLKRISLASMIMNQGDIAVLTPYTGQLAALHQALSLTCHVWLDEQDRENLLNDEQLTGDVGRSREKEAVTMEDMLRITTVDNFQGEEAKVVILSTVRSGGSAGFLSIENRITVACSRARDGFYVIGNSKTLGQVPLWREMISLLGPRRIGPNIITQCGNHPDHSSRVRHPDDFFEIPECPVRCQDILECGHKCDRKCHPKSLHKRGALPCEHACERELKCGHKCTLPCGADCGNCLTPVRQVILPCGHSGAKVCSGGMLTCNAVTGNEKLPCGHIRKILCAEAEKLRGRGRACEACRAKDDGDSSETSNNYMYGEGRVVSGSEDSSLGHSSNSKQTMVDGLDEQAFIEEMLKRRALTGEIISNGAAMQPKTASDGGSDGSKRVNGDENVEDDQRLKETKDNGLDGEILVDVSLVSTKAHDRDKAESQTDSDSKQRLDVEAKHSSKSSMSTAEAFSSENASLRPRSIVGKEGVGEAASCAELELKSEFEQFMMKMRSPASGPKIPT</sequence>
<dbReference type="Gene3D" id="3.40.50.300">
    <property type="entry name" value="P-loop containing nucleotide triphosphate hydrolases"/>
    <property type="match status" value="2"/>
</dbReference>
<accession>A0A0N0NIK5</accession>
<feature type="region of interest" description="Disordered" evidence="2">
    <location>
        <begin position="1128"/>
        <end position="1168"/>
    </location>
</feature>
<gene>
    <name evidence="5" type="ORF">AB675_10504</name>
</gene>
<dbReference type="Proteomes" id="UP000038010">
    <property type="component" value="Unassembled WGS sequence"/>
</dbReference>
<comment type="caution">
    <text evidence="5">The sequence shown here is derived from an EMBL/GenBank/DDBJ whole genome shotgun (WGS) entry which is preliminary data.</text>
</comment>
<dbReference type="GeneID" id="28731163"/>
<feature type="domain" description="DNA2/NAM7 helicase helicase" evidence="3">
    <location>
        <begin position="406"/>
        <end position="676"/>
    </location>
</feature>
<name>A0A0N0NIK5_9EURO</name>
<dbReference type="Pfam" id="PF13086">
    <property type="entry name" value="AAA_11"/>
    <property type="match status" value="1"/>
</dbReference>
<dbReference type="CDD" id="cd17936">
    <property type="entry name" value="EEXXEc_NFX1"/>
    <property type="match status" value="1"/>
</dbReference>
<dbReference type="VEuPathDB" id="FungiDB:AB675_10504"/>
<protein>
    <submittedName>
        <fullName evidence="5">NFX1-type zinc finger-containing protein 1</fullName>
    </submittedName>
</protein>
<dbReference type="GO" id="GO:0004386">
    <property type="term" value="F:helicase activity"/>
    <property type="evidence" value="ECO:0007669"/>
    <property type="project" value="InterPro"/>
</dbReference>
<dbReference type="InterPro" id="IPR041677">
    <property type="entry name" value="DNA2/NAM7_AAA_11"/>
</dbReference>